<feature type="signal peptide" evidence="1">
    <location>
        <begin position="1"/>
        <end position="17"/>
    </location>
</feature>
<dbReference type="AlphaFoldDB" id="A0A6I9WIY9"/>
<dbReference type="GeneID" id="105423591"/>
<sequence>MRVSILILCLTVVYGSCRTIGEEKIDFIKKTNNEDYKLDYANVPFEKSLSRQRRDSLSQIVSSMKYNVRNEIPDLIFFVYGIMTGQKDLCPKNISSEDLIESLMNITTEPIKTFKAIVCYIQVIGNQNSNALLQEAINFFKKFLPKLNEIAESSSFPSSLEPIIYILNIINLILQMYGYGS</sequence>
<protein>
    <submittedName>
        <fullName evidence="3">Uncharacterized protein LOC105423591</fullName>
    </submittedName>
</protein>
<evidence type="ECO:0000313" key="2">
    <source>
        <dbReference type="Proteomes" id="UP000504615"/>
    </source>
</evidence>
<dbReference type="OrthoDB" id="7554485at2759"/>
<name>A0A6I9WIY9_9HYME</name>
<feature type="chain" id="PRO_5027053829" evidence="1">
    <location>
        <begin position="18"/>
        <end position="181"/>
    </location>
</feature>
<proteinExistence type="predicted"/>
<keyword evidence="2" id="KW-1185">Reference proteome</keyword>
<dbReference type="KEGG" id="pbar:105423591"/>
<accession>A0A6I9WIY9</accession>
<dbReference type="RefSeq" id="XP_011631693.1">
    <property type="nucleotide sequence ID" value="XM_011633391.2"/>
</dbReference>
<keyword evidence="1" id="KW-0732">Signal</keyword>
<dbReference type="Proteomes" id="UP000504615">
    <property type="component" value="Unplaced"/>
</dbReference>
<reference evidence="3" key="1">
    <citation type="submission" date="2025-08" db="UniProtKB">
        <authorList>
            <consortium name="RefSeq"/>
        </authorList>
    </citation>
    <scope>IDENTIFICATION</scope>
</reference>
<evidence type="ECO:0000256" key="1">
    <source>
        <dbReference type="SAM" id="SignalP"/>
    </source>
</evidence>
<gene>
    <name evidence="3" type="primary">LOC105423591</name>
</gene>
<organism evidence="2 3">
    <name type="scientific">Pogonomyrmex barbatus</name>
    <name type="common">red harvester ant</name>
    <dbReference type="NCBI Taxonomy" id="144034"/>
    <lineage>
        <taxon>Eukaryota</taxon>
        <taxon>Metazoa</taxon>
        <taxon>Ecdysozoa</taxon>
        <taxon>Arthropoda</taxon>
        <taxon>Hexapoda</taxon>
        <taxon>Insecta</taxon>
        <taxon>Pterygota</taxon>
        <taxon>Neoptera</taxon>
        <taxon>Endopterygota</taxon>
        <taxon>Hymenoptera</taxon>
        <taxon>Apocrita</taxon>
        <taxon>Aculeata</taxon>
        <taxon>Formicoidea</taxon>
        <taxon>Formicidae</taxon>
        <taxon>Myrmicinae</taxon>
        <taxon>Pogonomyrmex</taxon>
    </lineage>
</organism>
<evidence type="ECO:0000313" key="3">
    <source>
        <dbReference type="RefSeq" id="XP_011631693.1"/>
    </source>
</evidence>